<evidence type="ECO:0000313" key="2">
    <source>
        <dbReference type="Proteomes" id="UP000036958"/>
    </source>
</evidence>
<organism evidence="1 2">
    <name type="scientific">Sunxiuqinia dokdonensis</name>
    <dbReference type="NCBI Taxonomy" id="1409788"/>
    <lineage>
        <taxon>Bacteria</taxon>
        <taxon>Pseudomonadati</taxon>
        <taxon>Bacteroidota</taxon>
        <taxon>Bacteroidia</taxon>
        <taxon>Marinilabiliales</taxon>
        <taxon>Prolixibacteraceae</taxon>
        <taxon>Sunxiuqinia</taxon>
    </lineage>
</organism>
<name>A0A0L8VC97_9BACT</name>
<dbReference type="AlphaFoldDB" id="A0A0L8VC97"/>
<dbReference type="STRING" id="1409788.NC99_10990"/>
<accession>A0A0L8VC97</accession>
<dbReference type="Proteomes" id="UP000036958">
    <property type="component" value="Unassembled WGS sequence"/>
</dbReference>
<reference evidence="2" key="1">
    <citation type="submission" date="2015-07" db="EMBL/GenBank/DDBJ databases">
        <title>Genome sequencing of Sunxiuqinia dokdonensis strain SK.</title>
        <authorList>
            <person name="Ahn S."/>
            <person name="Kim B.-C."/>
        </authorList>
    </citation>
    <scope>NUCLEOTIDE SEQUENCE [LARGE SCALE GENOMIC DNA]</scope>
    <source>
        <strain evidence="2">SK</strain>
    </source>
</reference>
<dbReference type="EMBL" id="LGIA01000046">
    <property type="protein sequence ID" value="KOH46074.1"/>
    <property type="molecule type" value="Genomic_DNA"/>
</dbReference>
<gene>
    <name evidence="1" type="ORF">NC99_10990</name>
</gene>
<evidence type="ECO:0000313" key="1">
    <source>
        <dbReference type="EMBL" id="KOH46074.1"/>
    </source>
</evidence>
<comment type="caution">
    <text evidence="1">The sequence shown here is derived from an EMBL/GenBank/DDBJ whole genome shotgun (WGS) entry which is preliminary data.</text>
</comment>
<sequence length="44" mass="5214">MEIWAIIPCESFFVITLTDCQTAAFYSKNKYQTIDSFTFISYIY</sequence>
<keyword evidence="2" id="KW-1185">Reference proteome</keyword>
<protein>
    <submittedName>
        <fullName evidence="1">Uncharacterized protein</fullName>
    </submittedName>
</protein>
<proteinExistence type="predicted"/>